<dbReference type="SUPFAM" id="SSF57850">
    <property type="entry name" value="RING/U-box"/>
    <property type="match status" value="3"/>
</dbReference>
<dbReference type="Proteomes" id="UP000504621">
    <property type="component" value="Unplaced"/>
</dbReference>
<proteinExistence type="predicted"/>
<dbReference type="PROSITE" id="PS50135">
    <property type="entry name" value="ZF_ZZ_2"/>
    <property type="match status" value="1"/>
</dbReference>
<dbReference type="FunFam" id="3.30.40.10:FF:000489">
    <property type="entry name" value="E3 ubiquitin-protein ligase PRT1"/>
    <property type="match status" value="1"/>
</dbReference>
<dbReference type="AlphaFoldDB" id="A0A6J1AWM1"/>
<dbReference type="Gene3D" id="3.30.40.10">
    <property type="entry name" value="Zinc/RING finger domain, C3HC4 (zinc finger)"/>
    <property type="match status" value="2"/>
</dbReference>
<name>A0A6J1AWM1_9ROSI</name>
<dbReference type="Pfam" id="PF13445">
    <property type="entry name" value="zf-RING_UBOX"/>
    <property type="match status" value="1"/>
</dbReference>
<feature type="region of interest" description="Disordered" evidence="5">
    <location>
        <begin position="409"/>
        <end position="479"/>
    </location>
</feature>
<protein>
    <submittedName>
        <fullName evidence="9">E3 ubiquitin-protein ligase PRT1-like isoform X1</fullName>
    </submittedName>
</protein>
<dbReference type="GO" id="GO:0008270">
    <property type="term" value="F:zinc ion binding"/>
    <property type="evidence" value="ECO:0007669"/>
    <property type="project" value="UniProtKB-KW"/>
</dbReference>
<dbReference type="Pfam" id="PF00569">
    <property type="entry name" value="ZZ"/>
    <property type="match status" value="1"/>
</dbReference>
<gene>
    <name evidence="9" type="primary">LOC110421892</name>
</gene>
<evidence type="ECO:0000256" key="4">
    <source>
        <dbReference type="PROSITE-ProRule" id="PRU00228"/>
    </source>
</evidence>
<evidence type="ECO:0000313" key="8">
    <source>
        <dbReference type="Proteomes" id="UP000504621"/>
    </source>
</evidence>
<keyword evidence="2 4" id="KW-0863">Zinc-finger</keyword>
<evidence type="ECO:0000256" key="3">
    <source>
        <dbReference type="ARBA" id="ARBA00022833"/>
    </source>
</evidence>
<dbReference type="RefSeq" id="XP_021291286.1">
    <property type="nucleotide sequence ID" value="XM_021435611.1"/>
</dbReference>
<dbReference type="OrthoDB" id="6270329at2759"/>
<dbReference type="InterPro" id="IPR043145">
    <property type="entry name" value="Znf_ZZ_sf"/>
</dbReference>
<dbReference type="PANTHER" id="PTHR15898:SF15">
    <property type="entry name" value="E3 UBIQUITIN-PROTEIN LIGASE PRT1-LIKE"/>
    <property type="match status" value="1"/>
</dbReference>
<accession>A0A6J1AWM1</accession>
<dbReference type="InterPro" id="IPR027370">
    <property type="entry name" value="Znf-RING_euk"/>
</dbReference>
<dbReference type="SMART" id="SM00184">
    <property type="entry name" value="RING"/>
    <property type="match status" value="2"/>
</dbReference>
<keyword evidence="1" id="KW-0479">Metal-binding</keyword>
<dbReference type="FunFam" id="3.30.60.90:FF:000014">
    <property type="entry name" value="E3 ubiquitin-protein ligase PRT1"/>
    <property type="match status" value="1"/>
</dbReference>
<dbReference type="PROSITE" id="PS50089">
    <property type="entry name" value="ZF_RING_2"/>
    <property type="match status" value="2"/>
</dbReference>
<sequence>MEKKENDVNIDETLMETEKEKDGERIDNLPSEEFPDEFQCCVCLELLYKPVVLACGHLSCFWCVYSAMNHFHESHCPICRCPFNHFPSICQLLHFLLMKLYPIAYKKRERQVQEEEKRAGHFSPQFDQNLFAPQFTENSDILGNNNTLAHLQTDLYSESCSKNGESSSFRDSPKSTVQDENGKPIKLATPLKNPEDAANAPNQGSSCIRNDFEHRDQKKVSVGDLLCPACKRLLFRPVVLNCGHVYCESCFVIPKDEIPRCQVCQSLHPNGFASVCLILHHFLEEQFPEKYSERQGALLKKDNCSIQTERHANRTTSIATDIYSSWFLGNGPKVHVGVGCDYCGMSPIIGERYRCKDCVEEIGFDLCESCYKSPVKILGRFNQQHKPEHEFEIVQPLSISDILFRMNSEQSNEEGSDTPEHMDDASHIPTLSAGVQPDQGDSSQEPEDISPTLILSVDVSLDQEDDSDDPGDNISSNMT</sequence>
<feature type="domain" description="RING-type" evidence="6">
    <location>
        <begin position="40"/>
        <end position="80"/>
    </location>
</feature>
<reference evidence="9" key="1">
    <citation type="submission" date="2025-08" db="UniProtKB">
        <authorList>
            <consortium name="RefSeq"/>
        </authorList>
    </citation>
    <scope>IDENTIFICATION</scope>
    <source>
        <tissue evidence="9">Leaf</tissue>
    </source>
</reference>
<evidence type="ECO:0000256" key="2">
    <source>
        <dbReference type="ARBA" id="ARBA00022771"/>
    </source>
</evidence>
<dbReference type="PANTHER" id="PTHR15898">
    <property type="entry name" value="BIFUNCTIONAL APOPTOSIS REGULATOR"/>
    <property type="match status" value="1"/>
</dbReference>
<evidence type="ECO:0000259" key="7">
    <source>
        <dbReference type="PROSITE" id="PS50135"/>
    </source>
</evidence>
<evidence type="ECO:0000256" key="1">
    <source>
        <dbReference type="ARBA" id="ARBA00022723"/>
    </source>
</evidence>
<feature type="domain" description="ZZ-type" evidence="7">
    <location>
        <begin position="335"/>
        <end position="399"/>
    </location>
</feature>
<dbReference type="GO" id="GO:0061630">
    <property type="term" value="F:ubiquitin protein ligase activity"/>
    <property type="evidence" value="ECO:0007669"/>
    <property type="project" value="TreeGrafter"/>
</dbReference>
<dbReference type="InterPro" id="IPR000433">
    <property type="entry name" value="Znf_ZZ"/>
</dbReference>
<evidence type="ECO:0000256" key="5">
    <source>
        <dbReference type="SAM" id="MobiDB-lite"/>
    </source>
</evidence>
<feature type="domain" description="RING-type" evidence="6">
    <location>
        <begin position="227"/>
        <end position="265"/>
    </location>
</feature>
<evidence type="ECO:0000259" key="6">
    <source>
        <dbReference type="PROSITE" id="PS50089"/>
    </source>
</evidence>
<dbReference type="InterPro" id="IPR013083">
    <property type="entry name" value="Znf_RING/FYVE/PHD"/>
</dbReference>
<feature type="region of interest" description="Disordered" evidence="5">
    <location>
        <begin position="162"/>
        <end position="208"/>
    </location>
</feature>
<dbReference type="InterPro" id="IPR001841">
    <property type="entry name" value="Znf_RING"/>
</dbReference>
<dbReference type="SMART" id="SM00291">
    <property type="entry name" value="ZnF_ZZ"/>
    <property type="match status" value="1"/>
</dbReference>
<dbReference type="GeneID" id="110421892"/>
<dbReference type="PROSITE" id="PS01357">
    <property type="entry name" value="ZF_ZZ_1"/>
    <property type="match status" value="1"/>
</dbReference>
<feature type="compositionally biased region" description="Basic and acidic residues" evidence="5">
    <location>
        <begin position="16"/>
        <end position="26"/>
    </location>
</feature>
<feature type="compositionally biased region" description="Acidic residues" evidence="5">
    <location>
        <begin position="461"/>
        <end position="471"/>
    </location>
</feature>
<feature type="region of interest" description="Disordered" evidence="5">
    <location>
        <begin position="1"/>
        <end position="26"/>
    </location>
</feature>
<evidence type="ECO:0000313" key="9">
    <source>
        <dbReference type="RefSeq" id="XP_021291286.1"/>
    </source>
</evidence>
<organism evidence="8 9">
    <name type="scientific">Herrania umbratica</name>
    <dbReference type="NCBI Taxonomy" id="108875"/>
    <lineage>
        <taxon>Eukaryota</taxon>
        <taxon>Viridiplantae</taxon>
        <taxon>Streptophyta</taxon>
        <taxon>Embryophyta</taxon>
        <taxon>Tracheophyta</taxon>
        <taxon>Spermatophyta</taxon>
        <taxon>Magnoliopsida</taxon>
        <taxon>eudicotyledons</taxon>
        <taxon>Gunneridae</taxon>
        <taxon>Pentapetalae</taxon>
        <taxon>rosids</taxon>
        <taxon>malvids</taxon>
        <taxon>Malvales</taxon>
        <taxon>Malvaceae</taxon>
        <taxon>Byttnerioideae</taxon>
        <taxon>Herrania</taxon>
    </lineage>
</organism>
<keyword evidence="8" id="KW-1185">Reference proteome</keyword>
<dbReference type="GO" id="GO:0043161">
    <property type="term" value="P:proteasome-mediated ubiquitin-dependent protein catabolic process"/>
    <property type="evidence" value="ECO:0007669"/>
    <property type="project" value="TreeGrafter"/>
</dbReference>
<keyword evidence="3" id="KW-0862">Zinc</keyword>
<dbReference type="Gene3D" id="3.30.60.90">
    <property type="match status" value="1"/>
</dbReference>